<reference evidence="2 3" key="1">
    <citation type="submission" date="2013-11" db="EMBL/GenBank/DDBJ databases">
        <title>The Genome Sequence of Phytophthora parasitica P1976.</title>
        <authorList>
            <consortium name="The Broad Institute Genomics Platform"/>
            <person name="Russ C."/>
            <person name="Tyler B."/>
            <person name="Panabieres F."/>
            <person name="Shan W."/>
            <person name="Tripathy S."/>
            <person name="Grunwald N."/>
            <person name="Machado M."/>
            <person name="Johnson C.S."/>
            <person name="Walker B."/>
            <person name="Young S."/>
            <person name="Zeng Q."/>
            <person name="Gargeya S."/>
            <person name="Fitzgerald M."/>
            <person name="Haas B."/>
            <person name="Abouelleil A."/>
            <person name="Allen A.W."/>
            <person name="Alvarado L."/>
            <person name="Arachchi H.M."/>
            <person name="Berlin A.M."/>
            <person name="Chapman S.B."/>
            <person name="Gainer-Dewar J."/>
            <person name="Goldberg J."/>
            <person name="Griggs A."/>
            <person name="Gujja S."/>
            <person name="Hansen M."/>
            <person name="Howarth C."/>
            <person name="Imamovic A."/>
            <person name="Ireland A."/>
            <person name="Larimer J."/>
            <person name="McCowan C."/>
            <person name="Murphy C."/>
            <person name="Pearson M."/>
            <person name="Poon T.W."/>
            <person name="Priest M."/>
            <person name="Roberts A."/>
            <person name="Saif S."/>
            <person name="Shea T."/>
            <person name="Sisk P."/>
            <person name="Sykes S."/>
            <person name="Wortman J."/>
            <person name="Nusbaum C."/>
            <person name="Birren B."/>
        </authorList>
    </citation>
    <scope>NUCLEOTIDE SEQUENCE [LARGE SCALE GENOMIC DNA]</scope>
    <source>
        <strain evidence="2 3">P1976</strain>
    </source>
</reference>
<accession>A0A080ZFY0</accession>
<feature type="region of interest" description="Disordered" evidence="1">
    <location>
        <begin position="202"/>
        <end position="223"/>
    </location>
</feature>
<dbReference type="AlphaFoldDB" id="A0A080ZFY0"/>
<feature type="compositionally biased region" description="Basic and acidic residues" evidence="1">
    <location>
        <begin position="209"/>
        <end position="223"/>
    </location>
</feature>
<dbReference type="Gene3D" id="3.30.40.10">
    <property type="entry name" value="Zinc/RING finger domain, C3HC4 (zinc finger)"/>
    <property type="match status" value="1"/>
</dbReference>
<evidence type="ECO:0000256" key="1">
    <source>
        <dbReference type="SAM" id="MobiDB-lite"/>
    </source>
</evidence>
<dbReference type="EMBL" id="ANJA01003182">
    <property type="protein sequence ID" value="ETO65541.1"/>
    <property type="molecule type" value="Genomic_DNA"/>
</dbReference>
<dbReference type="InterPro" id="IPR013083">
    <property type="entry name" value="Znf_RING/FYVE/PHD"/>
</dbReference>
<proteinExistence type="predicted"/>
<protein>
    <recommendedName>
        <fullName evidence="4">RING-type domain-containing protein</fullName>
    </recommendedName>
</protein>
<evidence type="ECO:0000313" key="2">
    <source>
        <dbReference type="EMBL" id="ETO65541.1"/>
    </source>
</evidence>
<organism evidence="2 3">
    <name type="scientific">Phytophthora nicotianae P1976</name>
    <dbReference type="NCBI Taxonomy" id="1317066"/>
    <lineage>
        <taxon>Eukaryota</taxon>
        <taxon>Sar</taxon>
        <taxon>Stramenopiles</taxon>
        <taxon>Oomycota</taxon>
        <taxon>Peronosporomycetes</taxon>
        <taxon>Peronosporales</taxon>
        <taxon>Peronosporaceae</taxon>
        <taxon>Phytophthora</taxon>
    </lineage>
</organism>
<dbReference type="Proteomes" id="UP000028582">
    <property type="component" value="Unassembled WGS sequence"/>
</dbReference>
<name>A0A080ZFY0_PHYNI</name>
<evidence type="ECO:0000313" key="3">
    <source>
        <dbReference type="Proteomes" id="UP000028582"/>
    </source>
</evidence>
<evidence type="ECO:0008006" key="4">
    <source>
        <dbReference type="Google" id="ProtNLM"/>
    </source>
</evidence>
<dbReference type="SUPFAM" id="SSF57850">
    <property type="entry name" value="RING/U-box"/>
    <property type="match status" value="1"/>
</dbReference>
<feature type="region of interest" description="Disordered" evidence="1">
    <location>
        <begin position="401"/>
        <end position="427"/>
    </location>
</feature>
<gene>
    <name evidence="2" type="ORF">F444_17169</name>
</gene>
<comment type="caution">
    <text evidence="2">The sequence shown here is derived from an EMBL/GenBank/DDBJ whole genome shotgun (WGS) entry which is preliminary data.</text>
</comment>
<sequence length="427" mass="48312">ALATYATACSLARVAYDATSKDHVEEHPLGSGNYAQCVDSGSAGIATTSRVISDLRVVGRMQIESSIEIRWIRCAGREMRHGIATYATVVSVMDWLKIQNRAKSQDKVKSQVKLKSQDKLKRQDRVMRQDMVVNQDMSKIQNSWVRVMSQDKLKSQNCWSDCYNEIIRDRDQDPWEFLVEYADFQWDDLDLGGQNNVEEAPPVETAVEDTSRNDATDDKPITNRHPGEGVTECRICLCPFDDDDTDIWVCRSDRCRQPYHRTCIIQSMEHDPRCGNCRTLVELDVEDGEAIIVKHVPPPPKCRVCGDATTGFVLEGPQYDHQFDYRCLVDYNAQFYGLTALGELKCPAYEFPFPVDDFYDSESGDNSGDDVIVDNAFENEGDEQDLGENGPDHNAEEVVMISDGEYHEIDFNSEEDGSDDDYTPGEE</sequence>
<dbReference type="CDD" id="cd16448">
    <property type="entry name" value="RING-H2"/>
    <property type="match status" value="1"/>
</dbReference>
<feature type="compositionally biased region" description="Acidic residues" evidence="1">
    <location>
        <begin position="411"/>
        <end position="427"/>
    </location>
</feature>
<feature type="non-terminal residue" evidence="2">
    <location>
        <position position="1"/>
    </location>
</feature>